<dbReference type="InterPro" id="IPR012318">
    <property type="entry name" value="HTH_CRP"/>
</dbReference>
<dbReference type="PANTHER" id="PTHR24567:SF26">
    <property type="entry name" value="REGULATORY PROTEIN YEIL"/>
    <property type="match status" value="1"/>
</dbReference>
<accession>A0ABU6MJA2</accession>
<evidence type="ECO:0000256" key="2">
    <source>
        <dbReference type="ARBA" id="ARBA00023125"/>
    </source>
</evidence>
<dbReference type="SMART" id="SM00100">
    <property type="entry name" value="cNMP"/>
    <property type="match status" value="1"/>
</dbReference>
<evidence type="ECO:0000256" key="1">
    <source>
        <dbReference type="ARBA" id="ARBA00023015"/>
    </source>
</evidence>
<dbReference type="RefSeq" id="WP_066266416.1">
    <property type="nucleotide sequence ID" value="NZ_JARMAB010000023.1"/>
</dbReference>
<dbReference type="Gene3D" id="2.60.120.10">
    <property type="entry name" value="Jelly Rolls"/>
    <property type="match status" value="1"/>
</dbReference>
<evidence type="ECO:0000313" key="6">
    <source>
        <dbReference type="EMBL" id="MED1204487.1"/>
    </source>
</evidence>
<keyword evidence="2" id="KW-0238">DNA-binding</keyword>
<dbReference type="CDD" id="cd00038">
    <property type="entry name" value="CAP_ED"/>
    <property type="match status" value="1"/>
</dbReference>
<gene>
    <name evidence="6" type="ORF">P4T90_15670</name>
</gene>
<evidence type="ECO:0000313" key="7">
    <source>
        <dbReference type="Proteomes" id="UP001341444"/>
    </source>
</evidence>
<name>A0ABU6MJA2_9BACI</name>
<evidence type="ECO:0000259" key="5">
    <source>
        <dbReference type="PROSITE" id="PS50042"/>
    </source>
</evidence>
<dbReference type="InterPro" id="IPR000595">
    <property type="entry name" value="cNMP-bd_dom"/>
</dbReference>
<dbReference type="InterPro" id="IPR036390">
    <property type="entry name" value="WH_DNA-bd_sf"/>
</dbReference>
<sequence length="206" mass="23919">MKELLCKWEPFLEYGQRLEVKRNKMIYRQGEQGKGFYYLLNGEIKITLLSDKGDERIINMVPPGMLFGEHGFQKEPYLTSAAATCQSVLYLFSDEAVSQIVSKHPDAAVIYTDSLIYKLRTLAEILSLIECPIEQQMAYYLLKLYNENENASINQTSFAKYLGKSRITVNKVIQSWKEKNLIELKKRKIQLLDIRSIKEIASHRKK</sequence>
<keyword evidence="1" id="KW-0805">Transcription regulation</keyword>
<feature type="domain" description="Cyclic nucleotide-binding" evidence="5">
    <location>
        <begin position="14"/>
        <end position="69"/>
    </location>
</feature>
<dbReference type="PROSITE" id="PS50042">
    <property type="entry name" value="CNMP_BINDING_3"/>
    <property type="match status" value="1"/>
</dbReference>
<dbReference type="SUPFAM" id="SSF51206">
    <property type="entry name" value="cAMP-binding domain-like"/>
    <property type="match status" value="1"/>
</dbReference>
<dbReference type="InterPro" id="IPR018490">
    <property type="entry name" value="cNMP-bd_dom_sf"/>
</dbReference>
<organism evidence="6 7">
    <name type="scientific">Heyndrickxia acidicola</name>
    <dbReference type="NCBI Taxonomy" id="209389"/>
    <lineage>
        <taxon>Bacteria</taxon>
        <taxon>Bacillati</taxon>
        <taxon>Bacillota</taxon>
        <taxon>Bacilli</taxon>
        <taxon>Bacillales</taxon>
        <taxon>Bacillaceae</taxon>
        <taxon>Heyndrickxia</taxon>
    </lineage>
</organism>
<keyword evidence="4" id="KW-0804">Transcription</keyword>
<protein>
    <submittedName>
        <fullName evidence="6">Crp/Fnr family transcriptional regulator</fullName>
    </submittedName>
</protein>
<dbReference type="PANTHER" id="PTHR24567">
    <property type="entry name" value="CRP FAMILY TRANSCRIPTIONAL REGULATORY PROTEIN"/>
    <property type="match status" value="1"/>
</dbReference>
<dbReference type="InterPro" id="IPR014710">
    <property type="entry name" value="RmlC-like_jellyroll"/>
</dbReference>
<evidence type="ECO:0000256" key="4">
    <source>
        <dbReference type="ARBA" id="ARBA00023163"/>
    </source>
</evidence>
<keyword evidence="7" id="KW-1185">Reference proteome</keyword>
<dbReference type="SUPFAM" id="SSF46785">
    <property type="entry name" value="Winged helix' DNA-binding domain"/>
    <property type="match status" value="1"/>
</dbReference>
<dbReference type="InterPro" id="IPR050397">
    <property type="entry name" value="Env_Response_Regulators"/>
</dbReference>
<dbReference type="Pfam" id="PF00027">
    <property type="entry name" value="cNMP_binding"/>
    <property type="match status" value="1"/>
</dbReference>
<comment type="caution">
    <text evidence="6">The sequence shown here is derived from an EMBL/GenBank/DDBJ whole genome shotgun (WGS) entry which is preliminary data.</text>
</comment>
<dbReference type="Pfam" id="PF13545">
    <property type="entry name" value="HTH_Crp_2"/>
    <property type="match status" value="1"/>
</dbReference>
<dbReference type="EMBL" id="JARMAB010000023">
    <property type="protein sequence ID" value="MED1204487.1"/>
    <property type="molecule type" value="Genomic_DNA"/>
</dbReference>
<keyword evidence="3" id="KW-0010">Activator</keyword>
<reference evidence="6 7" key="1">
    <citation type="submission" date="2023-03" db="EMBL/GenBank/DDBJ databases">
        <title>Bacillus Genome Sequencing.</title>
        <authorList>
            <person name="Dunlap C."/>
        </authorList>
    </citation>
    <scope>NUCLEOTIDE SEQUENCE [LARGE SCALE GENOMIC DNA]</scope>
    <source>
        <strain evidence="6 7">B-23453</strain>
    </source>
</reference>
<evidence type="ECO:0000256" key="3">
    <source>
        <dbReference type="ARBA" id="ARBA00023159"/>
    </source>
</evidence>
<dbReference type="Proteomes" id="UP001341444">
    <property type="component" value="Unassembled WGS sequence"/>
</dbReference>
<proteinExistence type="predicted"/>